<evidence type="ECO:0000256" key="5">
    <source>
        <dbReference type="RuleBase" id="RU003476"/>
    </source>
</evidence>
<dbReference type="PRINTS" id="PR00502">
    <property type="entry name" value="NUDIXFAMILY"/>
</dbReference>
<dbReference type="PANTHER" id="PTHR43046:SF12">
    <property type="entry name" value="GDP-MANNOSE MANNOSYL HYDROLASE"/>
    <property type="match status" value="1"/>
</dbReference>
<evidence type="ECO:0000256" key="4">
    <source>
        <dbReference type="ARBA" id="ARBA00022842"/>
    </source>
</evidence>
<keyword evidence="3 5" id="KW-0378">Hydrolase</keyword>
<sequence>MDLLPYAEYAASLNRKRASAGVLLHTPDGRVLLAETTYKKSWEIPGGAVDAGEPPWRTALREVHEEIGLSLNLGTLLVIDYVPTEEPMPEGLAFVFDGGTISDDEVAQLELTDPEIRSVGLFTLDEARPLVDPVLAGRIGAALHAIATGTLVYCESGHPISTTATADPS</sequence>
<dbReference type="EMBL" id="CP023445">
    <property type="protein sequence ID" value="ATE52811.1"/>
    <property type="molecule type" value="Genomic_DNA"/>
</dbReference>
<dbReference type="InterPro" id="IPR015797">
    <property type="entry name" value="NUDIX_hydrolase-like_dom_sf"/>
</dbReference>
<feature type="domain" description="Nudix hydrolase" evidence="6">
    <location>
        <begin position="14"/>
        <end position="147"/>
    </location>
</feature>
<dbReference type="PROSITE" id="PS51462">
    <property type="entry name" value="NUDIX"/>
    <property type="match status" value="1"/>
</dbReference>
<dbReference type="SUPFAM" id="SSF55811">
    <property type="entry name" value="Nudix"/>
    <property type="match status" value="1"/>
</dbReference>
<dbReference type="InterPro" id="IPR020084">
    <property type="entry name" value="NUDIX_hydrolase_CS"/>
</dbReference>
<comment type="similarity">
    <text evidence="2 5">Belongs to the Nudix hydrolase family.</text>
</comment>
<dbReference type="InterPro" id="IPR020476">
    <property type="entry name" value="Nudix_hydrolase"/>
</dbReference>
<accession>A0A290Z198</accession>
<dbReference type="Pfam" id="PF00293">
    <property type="entry name" value="NUDIX"/>
    <property type="match status" value="1"/>
</dbReference>
<evidence type="ECO:0000256" key="3">
    <source>
        <dbReference type="ARBA" id="ARBA00022801"/>
    </source>
</evidence>
<dbReference type="PROSITE" id="PS00893">
    <property type="entry name" value="NUDIX_BOX"/>
    <property type="match status" value="1"/>
</dbReference>
<dbReference type="InterPro" id="IPR000086">
    <property type="entry name" value="NUDIX_hydrolase_dom"/>
</dbReference>
<dbReference type="AlphaFoldDB" id="A0A290Z198"/>
<evidence type="ECO:0000256" key="1">
    <source>
        <dbReference type="ARBA" id="ARBA00001946"/>
    </source>
</evidence>
<dbReference type="Gene3D" id="3.90.79.10">
    <property type="entry name" value="Nucleoside Triphosphate Pyrophosphohydrolase"/>
    <property type="match status" value="1"/>
</dbReference>
<proteinExistence type="inferred from homology"/>
<keyword evidence="8" id="KW-1185">Reference proteome</keyword>
<evidence type="ECO:0000313" key="7">
    <source>
        <dbReference type="EMBL" id="ATE52811.1"/>
    </source>
</evidence>
<name>A0A290Z198_9PSEU</name>
<dbReference type="PANTHER" id="PTHR43046">
    <property type="entry name" value="GDP-MANNOSE MANNOSYL HYDROLASE"/>
    <property type="match status" value="1"/>
</dbReference>
<dbReference type="RefSeq" id="WP_096491797.1">
    <property type="nucleotide sequence ID" value="NZ_CP023445.1"/>
</dbReference>
<comment type="cofactor">
    <cofactor evidence="1">
        <name>Mg(2+)</name>
        <dbReference type="ChEBI" id="CHEBI:18420"/>
    </cofactor>
</comment>
<organism evidence="7 8">
    <name type="scientific">Actinosynnema pretiosum</name>
    <dbReference type="NCBI Taxonomy" id="42197"/>
    <lineage>
        <taxon>Bacteria</taxon>
        <taxon>Bacillati</taxon>
        <taxon>Actinomycetota</taxon>
        <taxon>Actinomycetes</taxon>
        <taxon>Pseudonocardiales</taxon>
        <taxon>Pseudonocardiaceae</taxon>
        <taxon>Actinosynnema</taxon>
    </lineage>
</organism>
<gene>
    <name evidence="7" type="ORF">CNX65_05540</name>
</gene>
<evidence type="ECO:0000313" key="8">
    <source>
        <dbReference type="Proteomes" id="UP000218505"/>
    </source>
</evidence>
<dbReference type="GO" id="GO:0016787">
    <property type="term" value="F:hydrolase activity"/>
    <property type="evidence" value="ECO:0007669"/>
    <property type="project" value="UniProtKB-KW"/>
</dbReference>
<reference evidence="7" key="1">
    <citation type="submission" date="2017-09" db="EMBL/GenBank/DDBJ databases">
        <title>Complete Genome Sequence of ansamitocin-producing Bacterium Actinosynnema pretiosum X47.</title>
        <authorList>
            <person name="Cao G."/>
            <person name="Zong G."/>
            <person name="Zhong C."/>
            <person name="Fu J."/>
        </authorList>
    </citation>
    <scope>NUCLEOTIDE SEQUENCE [LARGE SCALE GENOMIC DNA]</scope>
    <source>
        <strain evidence="7">X47</strain>
    </source>
</reference>
<evidence type="ECO:0000259" key="6">
    <source>
        <dbReference type="PROSITE" id="PS51462"/>
    </source>
</evidence>
<keyword evidence="4" id="KW-0460">Magnesium</keyword>
<dbReference type="KEGG" id="apre:CNX65_05540"/>
<evidence type="ECO:0000256" key="2">
    <source>
        <dbReference type="ARBA" id="ARBA00005582"/>
    </source>
</evidence>
<protein>
    <submittedName>
        <fullName evidence="7">NUDIX hydrolase</fullName>
    </submittedName>
</protein>
<dbReference type="Proteomes" id="UP000218505">
    <property type="component" value="Chromosome"/>
</dbReference>
<dbReference type="CDD" id="cd18876">
    <property type="entry name" value="NUDIX_Hydrolase"/>
    <property type="match status" value="1"/>
</dbReference>